<comment type="similarity">
    <text evidence="7">Belongs to the binding-protein-dependent transport system permease family.</text>
</comment>
<accession>A0A366M5V4</accession>
<organism evidence="9 10">
    <name type="scientific">Spongiactinospora rosea</name>
    <dbReference type="NCBI Taxonomy" id="2248750"/>
    <lineage>
        <taxon>Bacteria</taxon>
        <taxon>Bacillati</taxon>
        <taxon>Actinomycetota</taxon>
        <taxon>Actinomycetes</taxon>
        <taxon>Streptosporangiales</taxon>
        <taxon>Streptosporangiaceae</taxon>
        <taxon>Spongiactinospora</taxon>
    </lineage>
</organism>
<dbReference type="Proteomes" id="UP000253303">
    <property type="component" value="Unassembled WGS sequence"/>
</dbReference>
<feature type="transmembrane region" description="Helical" evidence="7">
    <location>
        <begin position="171"/>
        <end position="190"/>
    </location>
</feature>
<dbReference type="PANTHER" id="PTHR43163:SF7">
    <property type="entry name" value="DIPEPTIDE-TRANSPORT INTEGRAL MEMBRANE PROTEIN ABC TRANSPORTER DPPB-RELATED"/>
    <property type="match status" value="1"/>
</dbReference>
<dbReference type="GO" id="GO:0005886">
    <property type="term" value="C:plasma membrane"/>
    <property type="evidence" value="ECO:0007669"/>
    <property type="project" value="UniProtKB-SubCell"/>
</dbReference>
<dbReference type="SUPFAM" id="SSF161098">
    <property type="entry name" value="MetI-like"/>
    <property type="match status" value="1"/>
</dbReference>
<evidence type="ECO:0000256" key="5">
    <source>
        <dbReference type="ARBA" id="ARBA00022989"/>
    </source>
</evidence>
<dbReference type="InterPro" id="IPR000515">
    <property type="entry name" value="MetI-like"/>
</dbReference>
<dbReference type="InterPro" id="IPR035906">
    <property type="entry name" value="MetI-like_sf"/>
</dbReference>
<evidence type="ECO:0000256" key="3">
    <source>
        <dbReference type="ARBA" id="ARBA00022475"/>
    </source>
</evidence>
<keyword evidence="10" id="KW-1185">Reference proteome</keyword>
<evidence type="ECO:0000256" key="2">
    <source>
        <dbReference type="ARBA" id="ARBA00022448"/>
    </source>
</evidence>
<comment type="caution">
    <text evidence="9">The sequence shown here is derived from an EMBL/GenBank/DDBJ whole genome shotgun (WGS) entry which is preliminary data.</text>
</comment>
<dbReference type="InterPro" id="IPR045621">
    <property type="entry name" value="BPD_transp_1_N"/>
</dbReference>
<sequence>MPRYITSRVFQALLVLFGATLVIFIITFALPGDPVQALAGERAADPAFAEAIRARYHLDEPLLQQYGRFLLGLVQGDLGQTYSGQDVAEMLRERIGVSAQLAAVALAFQILIGIGAGTLSALRRNGLADTGVRVFTLAGLSIPFFVTAFVLQLLLGVQLGWLPVAGTEDGLLSYLMPGFVLGSLSTAYVARLTRGQLTEALGEDYVRMATAKGLTRVRVVAHHALRNSLIPVITFLGLEVGALLSGAVITESIFNLPGMGQAMARAVYLGERTTVVGVVTVFVLVYVVVNLIVDLLYAVLDPRIRYA</sequence>
<feature type="transmembrane region" description="Helical" evidence="7">
    <location>
        <begin position="232"/>
        <end position="254"/>
    </location>
</feature>
<keyword evidence="4 7" id="KW-0812">Transmembrane</keyword>
<dbReference type="Pfam" id="PF00528">
    <property type="entry name" value="BPD_transp_1"/>
    <property type="match status" value="1"/>
</dbReference>
<protein>
    <submittedName>
        <fullName evidence="9">ABC transporter permease</fullName>
    </submittedName>
</protein>
<feature type="domain" description="ABC transmembrane type-1" evidence="8">
    <location>
        <begin position="95"/>
        <end position="297"/>
    </location>
</feature>
<keyword evidence="5 7" id="KW-1133">Transmembrane helix</keyword>
<dbReference type="Pfam" id="PF19300">
    <property type="entry name" value="BPD_transp_1_N"/>
    <property type="match status" value="1"/>
</dbReference>
<gene>
    <name evidence="9" type="ORF">DP939_08560</name>
</gene>
<evidence type="ECO:0000256" key="6">
    <source>
        <dbReference type="ARBA" id="ARBA00023136"/>
    </source>
</evidence>
<evidence type="ECO:0000313" key="9">
    <source>
        <dbReference type="EMBL" id="RBQ21090.1"/>
    </source>
</evidence>
<feature type="transmembrane region" description="Helical" evidence="7">
    <location>
        <begin position="12"/>
        <end position="30"/>
    </location>
</feature>
<dbReference type="CDD" id="cd06261">
    <property type="entry name" value="TM_PBP2"/>
    <property type="match status" value="1"/>
</dbReference>
<dbReference type="RefSeq" id="WP_113980045.1">
    <property type="nucleotide sequence ID" value="NZ_QMEY01000002.1"/>
</dbReference>
<name>A0A366M5V4_9ACTN</name>
<evidence type="ECO:0000256" key="1">
    <source>
        <dbReference type="ARBA" id="ARBA00004651"/>
    </source>
</evidence>
<feature type="transmembrane region" description="Helical" evidence="7">
    <location>
        <begin position="134"/>
        <end position="159"/>
    </location>
</feature>
<dbReference type="PROSITE" id="PS50928">
    <property type="entry name" value="ABC_TM1"/>
    <property type="match status" value="1"/>
</dbReference>
<feature type="transmembrane region" description="Helical" evidence="7">
    <location>
        <begin position="274"/>
        <end position="300"/>
    </location>
</feature>
<dbReference type="PANTHER" id="PTHR43163">
    <property type="entry name" value="DIPEPTIDE TRANSPORT SYSTEM PERMEASE PROTEIN DPPB-RELATED"/>
    <property type="match status" value="1"/>
</dbReference>
<evidence type="ECO:0000256" key="7">
    <source>
        <dbReference type="RuleBase" id="RU363032"/>
    </source>
</evidence>
<evidence type="ECO:0000259" key="8">
    <source>
        <dbReference type="PROSITE" id="PS50928"/>
    </source>
</evidence>
<dbReference type="Gene3D" id="1.10.3720.10">
    <property type="entry name" value="MetI-like"/>
    <property type="match status" value="1"/>
</dbReference>
<dbReference type="AlphaFoldDB" id="A0A366M5V4"/>
<keyword evidence="2 7" id="KW-0813">Transport</keyword>
<keyword evidence="6 7" id="KW-0472">Membrane</keyword>
<keyword evidence="3" id="KW-1003">Cell membrane</keyword>
<feature type="transmembrane region" description="Helical" evidence="7">
    <location>
        <begin position="99"/>
        <end position="122"/>
    </location>
</feature>
<evidence type="ECO:0000256" key="4">
    <source>
        <dbReference type="ARBA" id="ARBA00022692"/>
    </source>
</evidence>
<dbReference type="EMBL" id="QMEY01000002">
    <property type="protein sequence ID" value="RBQ21090.1"/>
    <property type="molecule type" value="Genomic_DNA"/>
</dbReference>
<dbReference type="OrthoDB" id="147639at2"/>
<dbReference type="GO" id="GO:0055085">
    <property type="term" value="P:transmembrane transport"/>
    <property type="evidence" value="ECO:0007669"/>
    <property type="project" value="InterPro"/>
</dbReference>
<reference evidence="9 10" key="1">
    <citation type="submission" date="2018-06" db="EMBL/GenBank/DDBJ databases">
        <title>Sphaerisporangium craniellae sp. nov., isolated from a marine sponge in the South China Sea.</title>
        <authorList>
            <person name="Li L."/>
        </authorList>
    </citation>
    <scope>NUCLEOTIDE SEQUENCE [LARGE SCALE GENOMIC DNA]</scope>
    <source>
        <strain evidence="9 10">LHW63015</strain>
    </source>
</reference>
<comment type="subcellular location">
    <subcellularLocation>
        <location evidence="1 7">Cell membrane</location>
        <topology evidence="1 7">Multi-pass membrane protein</topology>
    </subcellularLocation>
</comment>
<evidence type="ECO:0000313" key="10">
    <source>
        <dbReference type="Proteomes" id="UP000253303"/>
    </source>
</evidence>
<proteinExistence type="inferred from homology"/>